<proteinExistence type="predicted"/>
<accession>A3K1P8</accession>
<dbReference type="AlphaFoldDB" id="A3K1P8"/>
<dbReference type="PANTHER" id="PTHR32089">
    <property type="entry name" value="METHYL-ACCEPTING CHEMOTAXIS PROTEIN MCPB"/>
    <property type="match status" value="1"/>
</dbReference>
<protein>
    <submittedName>
        <fullName evidence="4">Methyl-accepting chemotaxis sensory transducer</fullName>
    </submittedName>
</protein>
<dbReference type="SUPFAM" id="SSF58104">
    <property type="entry name" value="Methyl-accepting chemotaxis protein (MCP) signaling domain"/>
    <property type="match status" value="1"/>
</dbReference>
<gene>
    <name evidence="4" type="ORF">SSE37_04340</name>
</gene>
<evidence type="ECO:0000313" key="5">
    <source>
        <dbReference type="Proteomes" id="UP000005713"/>
    </source>
</evidence>
<dbReference type="GO" id="GO:0007165">
    <property type="term" value="P:signal transduction"/>
    <property type="evidence" value="ECO:0007669"/>
    <property type="project" value="UniProtKB-KW"/>
</dbReference>
<dbReference type="GO" id="GO:0016020">
    <property type="term" value="C:membrane"/>
    <property type="evidence" value="ECO:0007669"/>
    <property type="project" value="InterPro"/>
</dbReference>
<keyword evidence="1 2" id="KW-0807">Transducer</keyword>
<dbReference type="PANTHER" id="PTHR32089:SF112">
    <property type="entry name" value="LYSOZYME-LIKE PROTEIN-RELATED"/>
    <property type="match status" value="1"/>
</dbReference>
<keyword evidence="5" id="KW-1185">Reference proteome</keyword>
<dbReference type="Pfam" id="PF00015">
    <property type="entry name" value="MCPsignal"/>
    <property type="match status" value="1"/>
</dbReference>
<evidence type="ECO:0000313" key="4">
    <source>
        <dbReference type="EMBL" id="EBA08844.1"/>
    </source>
</evidence>
<dbReference type="Proteomes" id="UP000005713">
    <property type="component" value="Unassembled WGS sequence"/>
</dbReference>
<sequence>MQHDPDLKTPDAADELTRLTAAATGLGRETVDVAGFLSDLDERCQGQLSDLSAIGARTADLATSSARMLAAVRRMAELSDVALEKTQEASTFIHETGQSSQTLAEWVRSVDADGQVVEDMLGAVKTSNSVISDIAWQVHILAINAKIEAARAGQAGKRFSIVAEAVQDLSQKTASAAETINGTVARLSDWMSNLQTTARDTADKAEQVLKRNAENDRALGDIQNGIEQIRQESRSLSEDARTTSSAVSMTERAADDIAASIASVAEGVDEANKRCLTLIDTSEAILQHAAALGGNGEDSAMITLVQDIAGRISAAMERALADERITLDDLFSEHYRPVPGSDPEQVITPFTALTEELLPPIQEPVLKHDDRIVFCAAVDRNGYLPAHNQKFSKPQGDDPVWNAANCRNRRIFADRVGLKAGRNEHPFLLQVYRRDMGGGTFVLMKDLSAPICVAGRHWGGLRLAYKI</sequence>
<dbReference type="SMART" id="SM00283">
    <property type="entry name" value="MA"/>
    <property type="match status" value="1"/>
</dbReference>
<comment type="caution">
    <text evidence="4">The sequence shown here is derived from an EMBL/GenBank/DDBJ whole genome shotgun (WGS) entry which is preliminary data.</text>
</comment>
<dbReference type="eggNOG" id="COG0840">
    <property type="taxonomic scope" value="Bacteria"/>
</dbReference>
<dbReference type="OrthoDB" id="2489132at2"/>
<dbReference type="Gene3D" id="1.10.287.950">
    <property type="entry name" value="Methyl-accepting chemotaxis protein"/>
    <property type="match status" value="1"/>
</dbReference>
<name>A3K1P8_SAGS3</name>
<dbReference type="PROSITE" id="PS50111">
    <property type="entry name" value="CHEMOTAXIS_TRANSDUC_2"/>
    <property type="match status" value="1"/>
</dbReference>
<dbReference type="EMBL" id="AAYA01000004">
    <property type="protein sequence ID" value="EBA08844.1"/>
    <property type="molecule type" value="Genomic_DNA"/>
</dbReference>
<dbReference type="RefSeq" id="WP_005857707.1">
    <property type="nucleotide sequence ID" value="NZ_AAYA01000004.1"/>
</dbReference>
<evidence type="ECO:0000256" key="1">
    <source>
        <dbReference type="ARBA" id="ARBA00023224"/>
    </source>
</evidence>
<organism evidence="4 5">
    <name type="scientific">Sagittula stellata (strain ATCC 700073 / DSM 11524 / E-37)</name>
    <dbReference type="NCBI Taxonomy" id="388399"/>
    <lineage>
        <taxon>Bacteria</taxon>
        <taxon>Pseudomonadati</taxon>
        <taxon>Pseudomonadota</taxon>
        <taxon>Alphaproteobacteria</taxon>
        <taxon>Rhodobacterales</taxon>
        <taxon>Roseobacteraceae</taxon>
        <taxon>Sagittula</taxon>
    </lineage>
</organism>
<feature type="domain" description="Methyl-accepting transducer" evidence="3">
    <location>
        <begin position="22"/>
        <end position="258"/>
    </location>
</feature>
<evidence type="ECO:0000259" key="3">
    <source>
        <dbReference type="PROSITE" id="PS50111"/>
    </source>
</evidence>
<dbReference type="InterPro" id="IPR004089">
    <property type="entry name" value="MCPsignal_dom"/>
</dbReference>
<reference evidence="4 5" key="1">
    <citation type="submission" date="2006-06" db="EMBL/GenBank/DDBJ databases">
        <authorList>
            <person name="Moran M.A."/>
            <person name="Ferriera S."/>
            <person name="Johnson J."/>
            <person name="Kravitz S."/>
            <person name="Beeson K."/>
            <person name="Sutton G."/>
            <person name="Rogers Y.-H."/>
            <person name="Friedman R."/>
            <person name="Frazier M."/>
            <person name="Venter J.C."/>
        </authorList>
    </citation>
    <scope>NUCLEOTIDE SEQUENCE [LARGE SCALE GENOMIC DNA]</scope>
    <source>
        <strain evidence="4 5">E-37</strain>
    </source>
</reference>
<evidence type="ECO:0000256" key="2">
    <source>
        <dbReference type="PROSITE-ProRule" id="PRU00284"/>
    </source>
</evidence>